<evidence type="ECO:0000313" key="1">
    <source>
        <dbReference type="EMBL" id="GCD19284.1"/>
    </source>
</evidence>
<evidence type="ECO:0000313" key="2">
    <source>
        <dbReference type="Proteomes" id="UP000288246"/>
    </source>
</evidence>
<keyword evidence="2" id="KW-1185">Reference proteome</keyword>
<organism evidence="1 2">
    <name type="scientific">Cellulomonas algicola</name>
    <dbReference type="NCBI Taxonomy" id="2071633"/>
    <lineage>
        <taxon>Bacteria</taxon>
        <taxon>Bacillati</taxon>
        <taxon>Actinomycetota</taxon>
        <taxon>Actinomycetes</taxon>
        <taxon>Micrococcales</taxon>
        <taxon>Cellulomonadaceae</taxon>
        <taxon>Cellulomonas</taxon>
    </lineage>
</organism>
<gene>
    <name evidence="1" type="ORF">CTKZ_08460</name>
</gene>
<accession>A0A401UXD3</accession>
<proteinExistence type="predicted"/>
<name>A0A401UXD3_9CELL</name>
<reference evidence="1 2" key="1">
    <citation type="submission" date="2018-11" db="EMBL/GenBank/DDBJ databases">
        <title>Draft genome sequence of Cellulomonas takizawaensis strain TKZ-21.</title>
        <authorList>
            <person name="Yamamura H."/>
            <person name="Hayashi T."/>
            <person name="Hamada M."/>
            <person name="Serisawa Y."/>
            <person name="Matsuyama K."/>
            <person name="Nakagawa Y."/>
            <person name="Otoguro M."/>
            <person name="Yanagida F."/>
            <person name="Hayakawa M."/>
        </authorList>
    </citation>
    <scope>NUCLEOTIDE SEQUENCE [LARGE SCALE GENOMIC DNA]</scope>
    <source>
        <strain evidence="1 2">TKZ-21</strain>
    </source>
</reference>
<dbReference type="AlphaFoldDB" id="A0A401UXD3"/>
<comment type="caution">
    <text evidence="1">The sequence shown here is derived from an EMBL/GenBank/DDBJ whole genome shotgun (WGS) entry which is preliminary data.</text>
</comment>
<dbReference type="EMBL" id="BHYL01000059">
    <property type="protein sequence ID" value="GCD19284.1"/>
    <property type="molecule type" value="Genomic_DNA"/>
</dbReference>
<dbReference type="Proteomes" id="UP000288246">
    <property type="component" value="Unassembled WGS sequence"/>
</dbReference>
<protein>
    <submittedName>
        <fullName evidence="1">Uncharacterized protein</fullName>
    </submittedName>
</protein>
<sequence length="164" mass="17286">MGDVNIYVDFHQFTVVADDAWSDEVPLQPSPGPLALLFEPRTTRAAVLTGIATGPVKVTVAALTSPPIAVDDTWEDVAEVSLEVANSLEVSGWGGTEGAALGRLNAAGPGSYRVRVHANGRDRSSDLAVGEPVEQYLIVAWPAPAEPPRSLRSRSTKALEELSG</sequence>